<dbReference type="EMBL" id="CP099419">
    <property type="protein sequence ID" value="USW49379.1"/>
    <property type="molecule type" value="Genomic_DNA"/>
</dbReference>
<evidence type="ECO:0000256" key="1">
    <source>
        <dbReference type="SAM" id="MobiDB-lite"/>
    </source>
</evidence>
<keyword evidence="3" id="KW-1185">Reference proteome</keyword>
<feature type="compositionally biased region" description="Polar residues" evidence="1">
    <location>
        <begin position="33"/>
        <end position="44"/>
    </location>
</feature>
<proteinExistence type="predicted"/>
<dbReference type="AlphaFoldDB" id="A0A9Q9EGX3"/>
<feature type="compositionally biased region" description="Polar residues" evidence="1">
    <location>
        <begin position="53"/>
        <end position="88"/>
    </location>
</feature>
<accession>A0A9Q9EGX3</accession>
<evidence type="ECO:0000313" key="3">
    <source>
        <dbReference type="Proteomes" id="UP001056384"/>
    </source>
</evidence>
<feature type="region of interest" description="Disordered" evidence="1">
    <location>
        <begin position="1"/>
        <end position="105"/>
    </location>
</feature>
<reference evidence="2" key="1">
    <citation type="submission" date="2022-06" db="EMBL/GenBank/DDBJ databases">
        <title>Complete genome sequences of two strains of the flax pathogen Septoria linicola.</title>
        <authorList>
            <person name="Lapalu N."/>
            <person name="Simon A."/>
            <person name="Demenou B."/>
            <person name="Paumier D."/>
            <person name="Guillot M.-P."/>
            <person name="Gout L."/>
            <person name="Valade R."/>
        </authorList>
    </citation>
    <scope>NUCLEOTIDE SEQUENCE</scope>
    <source>
        <strain evidence="2">SE15195</strain>
    </source>
</reference>
<evidence type="ECO:0000313" key="2">
    <source>
        <dbReference type="EMBL" id="USW49379.1"/>
    </source>
</evidence>
<gene>
    <name evidence="2" type="ORF">Slin15195_G026980</name>
</gene>
<sequence length="185" mass="20399">MANLAARKAGVAGKSTLVDVGGTPLWHPPASLQEESSLRSTLSHTEFDAPRNDVNTNLGGRTSTSIDQLQEPESSSPVYTYTSFTPINKRSGPLPNTPSSDHEPPMCILPTTSETFRQHYGRHIPEIKIDMYEVGEHELDGLEQDERRVYHIGLNKGGSYSGRLQQQPLKPELEQMISKTLGDNS</sequence>
<name>A0A9Q9EGX3_9PEZI</name>
<protein>
    <submittedName>
        <fullName evidence="2">Uncharacterized protein</fullName>
    </submittedName>
</protein>
<dbReference type="Proteomes" id="UP001056384">
    <property type="component" value="Chromosome 2"/>
</dbReference>
<organism evidence="2 3">
    <name type="scientific">Septoria linicola</name>
    <dbReference type="NCBI Taxonomy" id="215465"/>
    <lineage>
        <taxon>Eukaryota</taxon>
        <taxon>Fungi</taxon>
        <taxon>Dikarya</taxon>
        <taxon>Ascomycota</taxon>
        <taxon>Pezizomycotina</taxon>
        <taxon>Dothideomycetes</taxon>
        <taxon>Dothideomycetidae</taxon>
        <taxon>Mycosphaerellales</taxon>
        <taxon>Mycosphaerellaceae</taxon>
        <taxon>Septoria</taxon>
    </lineage>
</organism>